<protein>
    <submittedName>
        <fullName evidence="2">Uncharacterized protein</fullName>
    </submittedName>
</protein>
<organism evidence="2 3">
    <name type="scientific">Delitschia confertaspora ATCC 74209</name>
    <dbReference type="NCBI Taxonomy" id="1513339"/>
    <lineage>
        <taxon>Eukaryota</taxon>
        <taxon>Fungi</taxon>
        <taxon>Dikarya</taxon>
        <taxon>Ascomycota</taxon>
        <taxon>Pezizomycotina</taxon>
        <taxon>Dothideomycetes</taxon>
        <taxon>Pleosporomycetidae</taxon>
        <taxon>Pleosporales</taxon>
        <taxon>Delitschiaceae</taxon>
        <taxon>Delitschia</taxon>
    </lineage>
</organism>
<keyword evidence="1" id="KW-0472">Membrane</keyword>
<keyword evidence="3" id="KW-1185">Reference proteome</keyword>
<reference evidence="2" key="1">
    <citation type="journal article" date="2020" name="Stud. Mycol.">
        <title>101 Dothideomycetes genomes: a test case for predicting lifestyles and emergence of pathogens.</title>
        <authorList>
            <person name="Haridas S."/>
            <person name="Albert R."/>
            <person name="Binder M."/>
            <person name="Bloem J."/>
            <person name="Labutti K."/>
            <person name="Salamov A."/>
            <person name="Andreopoulos B."/>
            <person name="Baker S."/>
            <person name="Barry K."/>
            <person name="Bills G."/>
            <person name="Bluhm B."/>
            <person name="Cannon C."/>
            <person name="Castanera R."/>
            <person name="Culley D."/>
            <person name="Daum C."/>
            <person name="Ezra D."/>
            <person name="Gonzalez J."/>
            <person name="Henrissat B."/>
            <person name="Kuo A."/>
            <person name="Liang C."/>
            <person name="Lipzen A."/>
            <person name="Lutzoni F."/>
            <person name="Magnuson J."/>
            <person name="Mondo S."/>
            <person name="Nolan M."/>
            <person name="Ohm R."/>
            <person name="Pangilinan J."/>
            <person name="Park H.-J."/>
            <person name="Ramirez L."/>
            <person name="Alfaro M."/>
            <person name="Sun H."/>
            <person name="Tritt A."/>
            <person name="Yoshinaga Y."/>
            <person name="Zwiers L.-H."/>
            <person name="Turgeon B."/>
            <person name="Goodwin S."/>
            <person name="Spatafora J."/>
            <person name="Crous P."/>
            <person name="Grigoriev I."/>
        </authorList>
    </citation>
    <scope>NUCLEOTIDE SEQUENCE</scope>
    <source>
        <strain evidence="2">ATCC 74209</strain>
    </source>
</reference>
<gene>
    <name evidence="2" type="ORF">GQ43DRAFT_180256</name>
</gene>
<evidence type="ECO:0000313" key="2">
    <source>
        <dbReference type="EMBL" id="KAF2198003.1"/>
    </source>
</evidence>
<accession>A0A9P4JEN7</accession>
<sequence length="184" mass="21806">MIHRHYFQKKRLGSRARGHLLCHFRVVGVRREEEERRCPTPSHSPSCVTQSPFHVFPFYITPISHPRQFVLPISLFVARLMIVADSPFFFNHANFFAMVTVCYALLNVISKMPPYPLTLVYLTMTSAREDAVLQWMQWIPPHTQRQFGSLFHFRRRSVLVTRCKTCFLWWSWSLVIPLFGYLFV</sequence>
<name>A0A9P4JEN7_9PLEO</name>
<keyword evidence="1" id="KW-0812">Transmembrane</keyword>
<comment type="caution">
    <text evidence="2">The sequence shown here is derived from an EMBL/GenBank/DDBJ whole genome shotgun (WGS) entry which is preliminary data.</text>
</comment>
<proteinExistence type="predicted"/>
<evidence type="ECO:0000256" key="1">
    <source>
        <dbReference type="SAM" id="Phobius"/>
    </source>
</evidence>
<keyword evidence="1" id="KW-1133">Transmembrane helix</keyword>
<dbReference type="Proteomes" id="UP000799536">
    <property type="component" value="Unassembled WGS sequence"/>
</dbReference>
<evidence type="ECO:0000313" key="3">
    <source>
        <dbReference type="Proteomes" id="UP000799536"/>
    </source>
</evidence>
<feature type="transmembrane region" description="Helical" evidence="1">
    <location>
        <begin position="165"/>
        <end position="183"/>
    </location>
</feature>
<dbReference type="EMBL" id="ML994179">
    <property type="protein sequence ID" value="KAF2198003.1"/>
    <property type="molecule type" value="Genomic_DNA"/>
</dbReference>
<feature type="transmembrane region" description="Helical" evidence="1">
    <location>
        <begin position="92"/>
        <end position="109"/>
    </location>
</feature>
<dbReference type="AlphaFoldDB" id="A0A9P4JEN7"/>